<proteinExistence type="predicted"/>
<reference evidence="1 2" key="1">
    <citation type="journal article" date="2018" name="Front. Plant Sci.">
        <title>Red Clover (Trifolium pratense) and Zigzag Clover (T. medium) - A Picture of Genomic Similarities and Differences.</title>
        <authorList>
            <person name="Dluhosova J."/>
            <person name="Istvanek J."/>
            <person name="Nedelnik J."/>
            <person name="Repkova J."/>
        </authorList>
    </citation>
    <scope>NUCLEOTIDE SEQUENCE [LARGE SCALE GENOMIC DNA]</scope>
    <source>
        <strain evidence="2">cv. 10/8</strain>
        <tissue evidence="1">Leaf</tissue>
    </source>
</reference>
<dbReference type="Proteomes" id="UP000265520">
    <property type="component" value="Unassembled WGS sequence"/>
</dbReference>
<comment type="caution">
    <text evidence="1">The sequence shown here is derived from an EMBL/GenBank/DDBJ whole genome shotgun (WGS) entry which is preliminary data.</text>
</comment>
<name>A0A392R8F9_9FABA</name>
<evidence type="ECO:0000313" key="2">
    <source>
        <dbReference type="Proteomes" id="UP000265520"/>
    </source>
</evidence>
<accession>A0A392R8F9</accession>
<keyword evidence="2" id="KW-1185">Reference proteome</keyword>
<protein>
    <submittedName>
        <fullName evidence="1">Uncharacterized protein</fullName>
    </submittedName>
</protein>
<dbReference type="AlphaFoldDB" id="A0A392R8F9"/>
<sequence length="54" mass="5817">VYTGGGVDTDWGLSWTVGSFESPILSPAISNFLFRSSIVLLCSSFRLETSLAKC</sequence>
<dbReference type="EMBL" id="LXQA010192469">
    <property type="protein sequence ID" value="MCI32070.1"/>
    <property type="molecule type" value="Genomic_DNA"/>
</dbReference>
<feature type="non-terminal residue" evidence="1">
    <location>
        <position position="1"/>
    </location>
</feature>
<organism evidence="1 2">
    <name type="scientific">Trifolium medium</name>
    <dbReference type="NCBI Taxonomy" id="97028"/>
    <lineage>
        <taxon>Eukaryota</taxon>
        <taxon>Viridiplantae</taxon>
        <taxon>Streptophyta</taxon>
        <taxon>Embryophyta</taxon>
        <taxon>Tracheophyta</taxon>
        <taxon>Spermatophyta</taxon>
        <taxon>Magnoliopsida</taxon>
        <taxon>eudicotyledons</taxon>
        <taxon>Gunneridae</taxon>
        <taxon>Pentapetalae</taxon>
        <taxon>rosids</taxon>
        <taxon>fabids</taxon>
        <taxon>Fabales</taxon>
        <taxon>Fabaceae</taxon>
        <taxon>Papilionoideae</taxon>
        <taxon>50 kb inversion clade</taxon>
        <taxon>NPAAA clade</taxon>
        <taxon>Hologalegina</taxon>
        <taxon>IRL clade</taxon>
        <taxon>Trifolieae</taxon>
        <taxon>Trifolium</taxon>
    </lineage>
</organism>
<evidence type="ECO:0000313" key="1">
    <source>
        <dbReference type="EMBL" id="MCI32070.1"/>
    </source>
</evidence>